<keyword evidence="13" id="KW-1185">Reference proteome</keyword>
<comment type="function">
    <text evidence="7">May play the central regulatory role in sporulation. It may be an element of the effector pathway responsible for the activation of sporulation genes in response to nutritional stress. Spo0A may act in concert with spo0H (a sigma factor) to control the expression of some genes that are critical to the sporulation process.</text>
</comment>
<keyword evidence="3" id="KW-0902">Two-component regulatory system</keyword>
<dbReference type="SMART" id="SM00448">
    <property type="entry name" value="REC"/>
    <property type="match status" value="1"/>
</dbReference>
<dbReference type="InterPro" id="IPR011006">
    <property type="entry name" value="CheY-like_superfamily"/>
</dbReference>
<sequence>MKGKIYVADDEKNIRDLIKSFLAEEGHEVVLFEDGESLLEAFYKSEPDIVILDVMMPGMDGFTLCTKIRKKSDVPILLLTARDTDADYITGFTAGCDDYFTKPFSPVKLTMRVNAILKRSFKENNSSQDRELFYGDITINNDLKTFMVNEKQVKLTNTEFELMNYLLVNKERAVSREELLSSIWGYDTVVETRVTDDMIKRIRKKLRENNSIVSIDTVWGFGFKLESRD</sequence>
<dbReference type="SUPFAM" id="SSF52172">
    <property type="entry name" value="CheY-like"/>
    <property type="match status" value="1"/>
</dbReference>
<evidence type="ECO:0000256" key="7">
    <source>
        <dbReference type="ARBA" id="ARBA00024867"/>
    </source>
</evidence>
<dbReference type="Pfam" id="PF00486">
    <property type="entry name" value="Trans_reg_C"/>
    <property type="match status" value="1"/>
</dbReference>
<gene>
    <name evidence="12" type="ORF">HLB29_00440</name>
</gene>
<dbReference type="CDD" id="cd17574">
    <property type="entry name" value="REC_OmpR"/>
    <property type="match status" value="1"/>
</dbReference>
<dbReference type="RefSeq" id="WP_185623197.1">
    <property type="nucleotide sequence ID" value="NZ_JABGBW010000001.1"/>
</dbReference>
<dbReference type="Proteomes" id="UP000713904">
    <property type="component" value="Unassembled WGS sequence"/>
</dbReference>
<dbReference type="InterPro" id="IPR039420">
    <property type="entry name" value="WalR-like"/>
</dbReference>
<feature type="domain" description="Response regulatory" evidence="10">
    <location>
        <begin position="4"/>
        <end position="117"/>
    </location>
</feature>
<dbReference type="SMART" id="SM00862">
    <property type="entry name" value="Trans_reg_C"/>
    <property type="match status" value="1"/>
</dbReference>
<evidence type="ECO:0000256" key="4">
    <source>
        <dbReference type="ARBA" id="ARBA00023015"/>
    </source>
</evidence>
<keyword evidence="5 9" id="KW-0238">DNA-binding</keyword>
<accession>A0ABR6TIB3</accession>
<evidence type="ECO:0000259" key="10">
    <source>
        <dbReference type="PROSITE" id="PS50110"/>
    </source>
</evidence>
<keyword evidence="4" id="KW-0805">Transcription regulation</keyword>
<dbReference type="Gene3D" id="6.10.250.690">
    <property type="match status" value="1"/>
</dbReference>
<evidence type="ECO:0000259" key="11">
    <source>
        <dbReference type="PROSITE" id="PS51755"/>
    </source>
</evidence>
<name>A0ABR6TIB3_9FIRM</name>
<evidence type="ECO:0000256" key="9">
    <source>
        <dbReference type="PROSITE-ProRule" id="PRU01091"/>
    </source>
</evidence>
<keyword evidence="2 8" id="KW-0597">Phosphoprotein</keyword>
<feature type="DNA-binding region" description="OmpR/PhoB-type" evidence="9">
    <location>
        <begin position="129"/>
        <end position="227"/>
    </location>
</feature>
<evidence type="ECO:0000256" key="1">
    <source>
        <dbReference type="ARBA" id="ARBA00018672"/>
    </source>
</evidence>
<dbReference type="InterPro" id="IPR016032">
    <property type="entry name" value="Sig_transdc_resp-reg_C-effctor"/>
</dbReference>
<evidence type="ECO:0000256" key="2">
    <source>
        <dbReference type="ARBA" id="ARBA00022553"/>
    </source>
</evidence>
<dbReference type="Gene3D" id="1.10.10.10">
    <property type="entry name" value="Winged helix-like DNA-binding domain superfamily/Winged helix DNA-binding domain"/>
    <property type="match status" value="1"/>
</dbReference>
<dbReference type="PROSITE" id="PS51755">
    <property type="entry name" value="OMPR_PHOB"/>
    <property type="match status" value="1"/>
</dbReference>
<evidence type="ECO:0000256" key="3">
    <source>
        <dbReference type="ARBA" id="ARBA00023012"/>
    </source>
</evidence>
<evidence type="ECO:0000313" key="13">
    <source>
        <dbReference type="Proteomes" id="UP000713904"/>
    </source>
</evidence>
<dbReference type="CDD" id="cd00383">
    <property type="entry name" value="trans_reg_C"/>
    <property type="match status" value="1"/>
</dbReference>
<protein>
    <recommendedName>
        <fullName evidence="1">Stage 0 sporulation protein A homolog</fullName>
    </recommendedName>
</protein>
<keyword evidence="6" id="KW-0804">Transcription</keyword>
<feature type="modified residue" description="4-aspartylphosphate" evidence="8">
    <location>
        <position position="53"/>
    </location>
</feature>
<dbReference type="InterPro" id="IPR001789">
    <property type="entry name" value="Sig_transdc_resp-reg_receiver"/>
</dbReference>
<feature type="domain" description="OmpR/PhoB-type" evidence="11">
    <location>
        <begin position="129"/>
        <end position="227"/>
    </location>
</feature>
<evidence type="ECO:0000256" key="8">
    <source>
        <dbReference type="PROSITE-ProRule" id="PRU00169"/>
    </source>
</evidence>
<dbReference type="PANTHER" id="PTHR48111">
    <property type="entry name" value="REGULATOR OF RPOS"/>
    <property type="match status" value="1"/>
</dbReference>
<dbReference type="EMBL" id="JABGBW010000001">
    <property type="protein sequence ID" value="MBC2575152.1"/>
    <property type="molecule type" value="Genomic_DNA"/>
</dbReference>
<dbReference type="SUPFAM" id="SSF46894">
    <property type="entry name" value="C-terminal effector domain of the bipartite response regulators"/>
    <property type="match status" value="1"/>
</dbReference>
<dbReference type="Gene3D" id="3.40.50.2300">
    <property type="match status" value="1"/>
</dbReference>
<evidence type="ECO:0000256" key="5">
    <source>
        <dbReference type="ARBA" id="ARBA00023125"/>
    </source>
</evidence>
<organism evidence="12 13">
    <name type="scientific">Peptostreptococcus canis</name>
    <dbReference type="NCBI Taxonomy" id="1159213"/>
    <lineage>
        <taxon>Bacteria</taxon>
        <taxon>Bacillati</taxon>
        <taxon>Bacillota</taxon>
        <taxon>Clostridia</taxon>
        <taxon>Peptostreptococcales</taxon>
        <taxon>Peptostreptococcaceae</taxon>
        <taxon>Peptostreptococcus</taxon>
    </lineage>
</organism>
<dbReference type="PROSITE" id="PS50110">
    <property type="entry name" value="RESPONSE_REGULATORY"/>
    <property type="match status" value="1"/>
</dbReference>
<dbReference type="PANTHER" id="PTHR48111:SF1">
    <property type="entry name" value="TWO-COMPONENT RESPONSE REGULATOR ORR33"/>
    <property type="match status" value="1"/>
</dbReference>
<proteinExistence type="predicted"/>
<evidence type="ECO:0000313" key="12">
    <source>
        <dbReference type="EMBL" id="MBC2575152.1"/>
    </source>
</evidence>
<dbReference type="InterPro" id="IPR001867">
    <property type="entry name" value="OmpR/PhoB-type_DNA-bd"/>
</dbReference>
<comment type="caution">
    <text evidence="12">The sequence shown here is derived from an EMBL/GenBank/DDBJ whole genome shotgun (WGS) entry which is preliminary data.</text>
</comment>
<dbReference type="InterPro" id="IPR036388">
    <property type="entry name" value="WH-like_DNA-bd_sf"/>
</dbReference>
<evidence type="ECO:0000256" key="6">
    <source>
        <dbReference type="ARBA" id="ARBA00023163"/>
    </source>
</evidence>
<reference evidence="12 13" key="1">
    <citation type="submission" date="2020-05" db="EMBL/GenBank/DDBJ databases">
        <title>Draft genome of xy-202 and genomic insight in genome of the genus Peptostreptococcus.</title>
        <authorList>
            <person name="Zhang Z."/>
        </authorList>
    </citation>
    <scope>NUCLEOTIDE SEQUENCE [LARGE SCALE GENOMIC DNA]</scope>
    <source>
        <strain evidence="12 13">DSM 27025</strain>
    </source>
</reference>
<dbReference type="Pfam" id="PF00072">
    <property type="entry name" value="Response_reg"/>
    <property type="match status" value="1"/>
</dbReference>